<comment type="caution">
    <text evidence="1">The sequence shown here is derived from an EMBL/GenBank/DDBJ whole genome shotgun (WGS) entry which is preliminary data.</text>
</comment>
<accession>A0A7X6S382</accession>
<keyword evidence="2" id="KW-1185">Reference proteome</keyword>
<dbReference type="SUPFAM" id="SSF88946">
    <property type="entry name" value="Sigma2 domain of RNA polymerase sigma factors"/>
    <property type="match status" value="1"/>
</dbReference>
<dbReference type="InterPro" id="IPR013325">
    <property type="entry name" value="RNA_pol_sigma_r2"/>
</dbReference>
<dbReference type="EMBL" id="JAAXPN010000010">
    <property type="protein sequence ID" value="NKZ24815.1"/>
    <property type="molecule type" value="Genomic_DNA"/>
</dbReference>
<proteinExistence type="predicted"/>
<name>A0A7X6S382_9LACO</name>
<organism evidence="1 2">
    <name type="scientific">Periweissella fabalis</name>
    <dbReference type="NCBI Taxonomy" id="1070421"/>
    <lineage>
        <taxon>Bacteria</taxon>
        <taxon>Bacillati</taxon>
        <taxon>Bacillota</taxon>
        <taxon>Bacilli</taxon>
        <taxon>Lactobacillales</taxon>
        <taxon>Lactobacillaceae</taxon>
        <taxon>Periweissella</taxon>
    </lineage>
</organism>
<reference evidence="1 2" key="1">
    <citation type="submission" date="2020-04" db="EMBL/GenBank/DDBJ databases">
        <title>MicrobeNet Type strains.</title>
        <authorList>
            <person name="Nicholson A.C."/>
        </authorList>
    </citation>
    <scope>NUCLEOTIDE SEQUENCE [LARGE SCALE GENOMIC DNA]</scope>
    <source>
        <strain evidence="1 2">CCUG 61472</strain>
    </source>
</reference>
<evidence type="ECO:0000313" key="2">
    <source>
        <dbReference type="Proteomes" id="UP000549765"/>
    </source>
</evidence>
<evidence type="ECO:0000313" key="1">
    <source>
        <dbReference type="EMBL" id="NKZ24815.1"/>
    </source>
</evidence>
<dbReference type="RefSeq" id="WP_168722609.1">
    <property type="nucleotide sequence ID" value="NZ_JAAXPN010000010.1"/>
</dbReference>
<dbReference type="Proteomes" id="UP000549765">
    <property type="component" value="Unassembled WGS sequence"/>
</dbReference>
<protein>
    <submittedName>
        <fullName evidence="1">Sigma-70 family RNA polymerase sigma factor</fullName>
    </submittedName>
</protein>
<dbReference type="AlphaFoldDB" id="A0A7X6S382"/>
<sequence>MTEYIEVDLLTLIEQAQKGDEDAFGRICAQFRPLYLAQWVKFRNLKIEKDDWFQEMQMITYKCVLSFKTREFKRSFGNYLRCAINFRCIDEWRRQKAKLRDLDKIAGVYTTVIPFEDGVTRYGTAQDLLLVREAVEQFTNGQLTSRERYVLNELVGLVQVVDYQNVTKTDNQANRRMLTRSRAHLRKKLEELLE</sequence>
<dbReference type="Gene3D" id="1.10.1740.10">
    <property type="match status" value="1"/>
</dbReference>
<dbReference type="GO" id="GO:0006352">
    <property type="term" value="P:DNA-templated transcription initiation"/>
    <property type="evidence" value="ECO:0007669"/>
    <property type="project" value="InterPro"/>
</dbReference>
<gene>
    <name evidence="1" type="ORF">HF964_08425</name>
</gene>
<dbReference type="GO" id="GO:0003700">
    <property type="term" value="F:DNA-binding transcription factor activity"/>
    <property type="evidence" value="ECO:0007669"/>
    <property type="project" value="InterPro"/>
</dbReference>